<organism evidence="2 3">
    <name type="scientific">Streblomastix strix</name>
    <dbReference type="NCBI Taxonomy" id="222440"/>
    <lineage>
        <taxon>Eukaryota</taxon>
        <taxon>Metamonada</taxon>
        <taxon>Preaxostyla</taxon>
        <taxon>Oxymonadida</taxon>
        <taxon>Streblomastigidae</taxon>
        <taxon>Streblomastix</taxon>
    </lineage>
</organism>
<sequence>IGSDIDLEGLVASEEQEIDFSGNESAIRKRIILKPKAAQGKGVRGVFIVVVYGGGLTSRAVIRKGQLRLISRCTVDGHAIRIVDEQNQSIEQGAVWVDGKRFGPHPSEKKDKSINNNNQKSKYIKDQNKVQYRYKLEKGEFIVPYTTEGSGIVQKKVIITDESSGFSSYSEFEHRQENYIFKAGIFVEREELISFNTAHILIRPQLQCNGVAASVSLVESVSVTVTLTTAVDGVTTTKRFDQLKFIDGELTVVEVLIPEGLRTLNVSVQGRVRIYSDLGRR</sequence>
<protein>
    <submittedName>
        <fullName evidence="2">Uncharacterized protein</fullName>
    </submittedName>
</protein>
<feature type="non-terminal residue" evidence="2">
    <location>
        <position position="281"/>
    </location>
</feature>
<feature type="non-terminal residue" evidence="2">
    <location>
        <position position="1"/>
    </location>
</feature>
<comment type="caution">
    <text evidence="2">The sequence shown here is derived from an EMBL/GenBank/DDBJ whole genome shotgun (WGS) entry which is preliminary data.</text>
</comment>
<evidence type="ECO:0000256" key="1">
    <source>
        <dbReference type="SAM" id="MobiDB-lite"/>
    </source>
</evidence>
<feature type="region of interest" description="Disordered" evidence="1">
    <location>
        <begin position="101"/>
        <end position="120"/>
    </location>
</feature>
<feature type="compositionally biased region" description="Basic and acidic residues" evidence="1">
    <location>
        <begin position="101"/>
        <end position="113"/>
    </location>
</feature>
<dbReference type="OrthoDB" id="536657at2759"/>
<name>A0A5J4RWP6_9EUKA</name>
<reference evidence="2 3" key="1">
    <citation type="submission" date="2019-03" db="EMBL/GenBank/DDBJ databases">
        <title>Single cell metagenomics reveals metabolic interactions within the superorganism composed of flagellate Streblomastix strix and complex community of Bacteroidetes bacteria on its surface.</title>
        <authorList>
            <person name="Treitli S.C."/>
            <person name="Kolisko M."/>
            <person name="Husnik F."/>
            <person name="Keeling P."/>
            <person name="Hampl V."/>
        </authorList>
    </citation>
    <scope>NUCLEOTIDE SEQUENCE [LARGE SCALE GENOMIC DNA]</scope>
    <source>
        <strain evidence="2">ST1C</strain>
    </source>
</reference>
<evidence type="ECO:0000313" key="2">
    <source>
        <dbReference type="EMBL" id="KAA6337461.1"/>
    </source>
</evidence>
<accession>A0A5J4RWP6</accession>
<dbReference type="Proteomes" id="UP000324800">
    <property type="component" value="Unassembled WGS sequence"/>
</dbReference>
<gene>
    <name evidence="2" type="ORF">EZS28_052785</name>
</gene>
<dbReference type="AlphaFoldDB" id="A0A5J4RWP6"/>
<evidence type="ECO:0000313" key="3">
    <source>
        <dbReference type="Proteomes" id="UP000324800"/>
    </source>
</evidence>
<proteinExistence type="predicted"/>
<dbReference type="EMBL" id="SNRW01041419">
    <property type="protein sequence ID" value="KAA6337461.1"/>
    <property type="molecule type" value="Genomic_DNA"/>
</dbReference>